<keyword evidence="2" id="KW-0975">Bacterial flagellum</keyword>
<evidence type="ECO:0000313" key="6">
    <source>
        <dbReference type="EMBL" id="MET3655350.1"/>
    </source>
</evidence>
<dbReference type="PANTHER" id="PTHR30435">
    <property type="entry name" value="FLAGELLAR PROTEIN"/>
    <property type="match status" value="1"/>
</dbReference>
<accession>A0ABV2K2N5</accession>
<evidence type="ECO:0000256" key="1">
    <source>
        <dbReference type="ARBA" id="ARBA00009677"/>
    </source>
</evidence>
<evidence type="ECO:0000313" key="7">
    <source>
        <dbReference type="Proteomes" id="UP001549104"/>
    </source>
</evidence>
<keyword evidence="6" id="KW-0969">Cilium</keyword>
<proteinExistence type="inferred from homology"/>
<evidence type="ECO:0000256" key="2">
    <source>
        <dbReference type="RuleBase" id="RU362116"/>
    </source>
</evidence>
<name>A0ABV2K2N5_SPOPS</name>
<dbReference type="Pfam" id="PF22692">
    <property type="entry name" value="LlgE_F_G_D1"/>
    <property type="match status" value="1"/>
</dbReference>
<dbReference type="Proteomes" id="UP001549104">
    <property type="component" value="Unassembled WGS sequence"/>
</dbReference>
<dbReference type="RefSeq" id="WP_354312000.1">
    <property type="nucleotide sequence ID" value="NZ_JBEPME010000001.1"/>
</dbReference>
<feature type="domain" description="Flagellar hook protein FlgE/F/G-like D1" evidence="5">
    <location>
        <begin position="102"/>
        <end position="168"/>
    </location>
</feature>
<dbReference type="Pfam" id="PF06429">
    <property type="entry name" value="Flg_bbr_C"/>
    <property type="match status" value="1"/>
</dbReference>
<keyword evidence="7" id="KW-1185">Reference proteome</keyword>
<evidence type="ECO:0000259" key="5">
    <source>
        <dbReference type="Pfam" id="PF22692"/>
    </source>
</evidence>
<evidence type="ECO:0000259" key="4">
    <source>
        <dbReference type="Pfam" id="PF06429"/>
    </source>
</evidence>
<dbReference type="NCBIfam" id="TIGR03506">
    <property type="entry name" value="FlgEFG_subfam"/>
    <property type="match status" value="1"/>
</dbReference>
<keyword evidence="6" id="KW-0282">Flagellum</keyword>
<dbReference type="InterPro" id="IPR053967">
    <property type="entry name" value="LlgE_F_G-like_D1"/>
</dbReference>
<dbReference type="EMBL" id="JBEPME010000001">
    <property type="protein sequence ID" value="MET3655350.1"/>
    <property type="molecule type" value="Genomic_DNA"/>
</dbReference>
<comment type="similarity">
    <text evidence="1 2">Belongs to the flagella basal body rod proteins family.</text>
</comment>
<dbReference type="PANTHER" id="PTHR30435:SF19">
    <property type="entry name" value="FLAGELLAR BASAL-BODY ROD PROTEIN FLGG"/>
    <property type="match status" value="1"/>
</dbReference>
<comment type="subcellular location">
    <subcellularLocation>
        <location evidence="2">Bacterial flagellum basal body</location>
    </subcellularLocation>
</comment>
<evidence type="ECO:0000259" key="3">
    <source>
        <dbReference type="Pfam" id="PF00460"/>
    </source>
</evidence>
<keyword evidence="6" id="KW-0966">Cell projection</keyword>
<gene>
    <name evidence="6" type="ORF">ABIC55_000434</name>
</gene>
<protein>
    <submittedName>
        <fullName evidence="6">Flagellar basal-body rod protein FlgG</fullName>
    </submittedName>
</protein>
<dbReference type="PROSITE" id="PS00588">
    <property type="entry name" value="FLAGELLA_BB_ROD"/>
    <property type="match status" value="1"/>
</dbReference>
<dbReference type="InterPro" id="IPR020013">
    <property type="entry name" value="Flagellar_FlgE/F/G"/>
</dbReference>
<organism evidence="6 7">
    <name type="scientific">Sporosarcina psychrophila</name>
    <name type="common">Bacillus psychrophilus</name>
    <dbReference type="NCBI Taxonomy" id="1476"/>
    <lineage>
        <taxon>Bacteria</taxon>
        <taxon>Bacillati</taxon>
        <taxon>Bacillota</taxon>
        <taxon>Bacilli</taxon>
        <taxon>Bacillales</taxon>
        <taxon>Caryophanaceae</taxon>
        <taxon>Sporosarcina</taxon>
    </lineage>
</organism>
<feature type="domain" description="Flagellar basal body rod protein N-terminal" evidence="3">
    <location>
        <begin position="5"/>
        <end position="35"/>
    </location>
</feature>
<sequence length="278" mass="30075">MIRTMTTATNTLSQLQSQMDIIGNNLANISTNGYKASDAKFQEMLYQQFNNDKADTAPRQSPTGIRYGSGAVLGQSQMNWKAGSLQTTGRELDFALTTPKQYFNVLMPDGGGEKTVYTRQGNFYVSPVANGQVMLVNGDGYPVANSAGLPITFSDNVTNYTVNPGGNLQLTNADGTTQTIELAVTVMERPNLMQRLSGTNFALPENLADLGVTQQQVLTELQGAARNVIGLEGQALEASNVNSQKEMTDLISVQRNYQFNARAVTLADQMLGLINGIR</sequence>
<dbReference type="InterPro" id="IPR037925">
    <property type="entry name" value="FlgE/F/G-like"/>
</dbReference>
<dbReference type="Pfam" id="PF00460">
    <property type="entry name" value="Flg_bb_rod"/>
    <property type="match status" value="1"/>
</dbReference>
<comment type="caution">
    <text evidence="6">The sequence shown here is derived from an EMBL/GenBank/DDBJ whole genome shotgun (WGS) entry which is preliminary data.</text>
</comment>
<reference evidence="6 7" key="1">
    <citation type="submission" date="2024-06" db="EMBL/GenBank/DDBJ databases">
        <title>Sorghum-associated microbial communities from plants grown in Nebraska, USA.</title>
        <authorList>
            <person name="Schachtman D."/>
        </authorList>
    </citation>
    <scope>NUCLEOTIDE SEQUENCE [LARGE SCALE GENOMIC DNA]</scope>
    <source>
        <strain evidence="6 7">1288</strain>
    </source>
</reference>
<dbReference type="InterPro" id="IPR001444">
    <property type="entry name" value="Flag_bb_rod_N"/>
</dbReference>
<dbReference type="InterPro" id="IPR010930">
    <property type="entry name" value="Flg_bb/hook_C_dom"/>
</dbReference>
<dbReference type="InterPro" id="IPR019776">
    <property type="entry name" value="Flagellar_basal_body_rod_CS"/>
</dbReference>
<dbReference type="SUPFAM" id="SSF117143">
    <property type="entry name" value="Flagellar hook protein flgE"/>
    <property type="match status" value="1"/>
</dbReference>
<feature type="domain" description="Flagellar basal-body/hook protein C-terminal" evidence="4">
    <location>
        <begin position="234"/>
        <end position="275"/>
    </location>
</feature>